<protein>
    <recommendedName>
        <fullName evidence="4">GerMN domain-containing protein</fullName>
    </recommendedName>
</protein>
<evidence type="ECO:0000256" key="1">
    <source>
        <dbReference type="SAM" id="SignalP"/>
    </source>
</evidence>
<dbReference type="AlphaFoldDB" id="A0A9Y2I716"/>
<organism evidence="2 3">
    <name type="scientific">Amycolatopsis carbonis</name>
    <dbReference type="NCBI Taxonomy" id="715471"/>
    <lineage>
        <taxon>Bacteria</taxon>
        <taxon>Bacillati</taxon>
        <taxon>Actinomycetota</taxon>
        <taxon>Actinomycetes</taxon>
        <taxon>Pseudonocardiales</taxon>
        <taxon>Pseudonocardiaceae</taxon>
        <taxon>Amycolatopsis</taxon>
    </lineage>
</organism>
<dbReference type="KEGG" id="acab:QRX50_25870"/>
<name>A0A9Y2I716_9PSEU</name>
<evidence type="ECO:0008006" key="4">
    <source>
        <dbReference type="Google" id="ProtNLM"/>
    </source>
</evidence>
<evidence type="ECO:0000313" key="2">
    <source>
        <dbReference type="EMBL" id="WIX74990.1"/>
    </source>
</evidence>
<sequence length="160" mass="16544">MRKLVTALAVLLLVTACGIQPTVVVPAGPAPTALGPSARANQLTLYFLVDGQLAPVVRSWGSPVSPELAVNELFQGPTPAEQESGYYSLLFPGKGQVTINTTSVPPTVTIPFSIKPLYLGVDQVVCTTVAAMSAAGLPVDLRGVSVVTPDSRIGPALCTF</sequence>
<keyword evidence="1" id="KW-0732">Signal</keyword>
<accession>A0A9Y2I716</accession>
<dbReference type="RefSeq" id="WP_285965767.1">
    <property type="nucleotide sequence ID" value="NZ_CP127294.1"/>
</dbReference>
<reference evidence="2 3" key="1">
    <citation type="submission" date="2023-06" db="EMBL/GenBank/DDBJ databases">
        <authorList>
            <person name="Oyuntsetseg B."/>
            <person name="Kim S.B."/>
        </authorList>
    </citation>
    <scope>NUCLEOTIDE SEQUENCE [LARGE SCALE GENOMIC DNA]</scope>
    <source>
        <strain evidence="2 3">2-15</strain>
    </source>
</reference>
<evidence type="ECO:0000313" key="3">
    <source>
        <dbReference type="Proteomes" id="UP001236014"/>
    </source>
</evidence>
<proteinExistence type="predicted"/>
<keyword evidence="3" id="KW-1185">Reference proteome</keyword>
<gene>
    <name evidence="2" type="ORF">QRX50_25870</name>
</gene>
<dbReference type="Proteomes" id="UP001236014">
    <property type="component" value="Chromosome"/>
</dbReference>
<feature type="signal peptide" evidence="1">
    <location>
        <begin position="1"/>
        <end position="19"/>
    </location>
</feature>
<dbReference type="EMBL" id="CP127294">
    <property type="protein sequence ID" value="WIX74990.1"/>
    <property type="molecule type" value="Genomic_DNA"/>
</dbReference>
<dbReference type="PROSITE" id="PS51257">
    <property type="entry name" value="PROKAR_LIPOPROTEIN"/>
    <property type="match status" value="1"/>
</dbReference>
<feature type="chain" id="PRO_5040998404" description="GerMN domain-containing protein" evidence="1">
    <location>
        <begin position="20"/>
        <end position="160"/>
    </location>
</feature>